<sequence length="321" mass="37562">MKKNKQIVLSFLFIVIAFILTFLGFSNLKLMKSSYFTLSRENSSLVEKRNKSKEKLKSLGQDKNSKKSKLEVIDNEIKKFDIINNKDQEIDEINKEISDSLIYFRKNNLNEFYNIENGKLNNYIPLSGNFIENNLSEDDIKSNLIMIQFLLNSYYNYDLNRNISKHNIKAYENLGIIGYIKNGDNYIIKSILLNDTSNVSRLKEEKEKILKEEEEFFSVYENIYGSNENIKNLTTDNIAHRSDSKAEVDSKFKRLNAISIDILNSSVNYLKDFKIINEDGTQKLNILDKTIMSEKIEKNNKIITYYNRINGEDYTITEEKE</sequence>
<dbReference type="EMBL" id="JBBNPP010000001">
    <property type="protein sequence ID" value="MEQ3345936.1"/>
    <property type="molecule type" value="Genomic_DNA"/>
</dbReference>
<keyword evidence="3" id="KW-1185">Reference proteome</keyword>
<keyword evidence="1" id="KW-0812">Transmembrane</keyword>
<accession>A0ABV1IYH2</accession>
<name>A0ABV1IYH2_9FIRM</name>
<evidence type="ECO:0000313" key="2">
    <source>
        <dbReference type="EMBL" id="MEQ3345936.1"/>
    </source>
</evidence>
<dbReference type="RefSeq" id="WP_349187657.1">
    <property type="nucleotide sequence ID" value="NZ_JBBNPP010000001.1"/>
</dbReference>
<feature type="transmembrane region" description="Helical" evidence="1">
    <location>
        <begin position="7"/>
        <end position="25"/>
    </location>
</feature>
<evidence type="ECO:0000313" key="3">
    <source>
        <dbReference type="Proteomes" id="UP001491691"/>
    </source>
</evidence>
<gene>
    <name evidence="2" type="ORF">AAA073_00640</name>
</gene>
<dbReference type="Proteomes" id="UP001491691">
    <property type="component" value="Unassembled WGS sequence"/>
</dbReference>
<keyword evidence="1" id="KW-0472">Membrane</keyword>
<reference evidence="2 3" key="1">
    <citation type="submission" date="2024-04" db="EMBL/GenBank/DDBJ databases">
        <title>Human intestinal bacterial collection.</title>
        <authorList>
            <person name="Pauvert C."/>
            <person name="Hitch T.C.A."/>
            <person name="Clavel T."/>
        </authorList>
    </citation>
    <scope>NUCLEOTIDE SEQUENCE [LARGE SCALE GENOMIC DNA]</scope>
    <source>
        <strain evidence="2 3">CLA-SR-H019</strain>
    </source>
</reference>
<evidence type="ECO:0000256" key="1">
    <source>
        <dbReference type="SAM" id="Phobius"/>
    </source>
</evidence>
<protein>
    <submittedName>
        <fullName evidence="2">Uncharacterized protein</fullName>
    </submittedName>
</protein>
<organism evidence="2 3">
    <name type="scientific">Peptoniphilus senegalensis</name>
    <dbReference type="NCBI Taxonomy" id="1465757"/>
    <lineage>
        <taxon>Bacteria</taxon>
        <taxon>Bacillati</taxon>
        <taxon>Bacillota</taxon>
        <taxon>Tissierellia</taxon>
        <taxon>Tissierellales</taxon>
        <taxon>Peptoniphilaceae</taxon>
        <taxon>Peptoniphilus</taxon>
    </lineage>
</organism>
<comment type="caution">
    <text evidence="2">The sequence shown here is derived from an EMBL/GenBank/DDBJ whole genome shotgun (WGS) entry which is preliminary data.</text>
</comment>
<keyword evidence="1" id="KW-1133">Transmembrane helix</keyword>
<proteinExistence type="predicted"/>